<feature type="transmembrane region" description="Helical" evidence="1">
    <location>
        <begin position="269"/>
        <end position="290"/>
    </location>
</feature>
<evidence type="ECO:0000256" key="1">
    <source>
        <dbReference type="SAM" id="Phobius"/>
    </source>
</evidence>
<keyword evidence="1" id="KW-0472">Membrane</keyword>
<dbReference type="Proteomes" id="UP000604046">
    <property type="component" value="Unassembled WGS sequence"/>
</dbReference>
<keyword evidence="3" id="KW-1185">Reference proteome</keyword>
<keyword evidence="1" id="KW-1133">Transmembrane helix</keyword>
<evidence type="ECO:0000313" key="3">
    <source>
        <dbReference type="Proteomes" id="UP000604046"/>
    </source>
</evidence>
<protein>
    <recommendedName>
        <fullName evidence="4">Transmembrane protein</fullName>
    </recommendedName>
</protein>
<evidence type="ECO:0008006" key="4">
    <source>
        <dbReference type="Google" id="ProtNLM"/>
    </source>
</evidence>
<organism evidence="2 3">
    <name type="scientific">Symbiodinium natans</name>
    <dbReference type="NCBI Taxonomy" id="878477"/>
    <lineage>
        <taxon>Eukaryota</taxon>
        <taxon>Sar</taxon>
        <taxon>Alveolata</taxon>
        <taxon>Dinophyceae</taxon>
        <taxon>Suessiales</taxon>
        <taxon>Symbiodiniaceae</taxon>
        <taxon>Symbiodinium</taxon>
    </lineage>
</organism>
<gene>
    <name evidence="2" type="ORF">SNAT2548_LOCUS18465</name>
</gene>
<name>A0A812PE25_9DINO</name>
<keyword evidence="1" id="KW-0812">Transmembrane</keyword>
<dbReference type="EMBL" id="CAJNDS010002146">
    <property type="protein sequence ID" value="CAE7350683.1"/>
    <property type="molecule type" value="Genomic_DNA"/>
</dbReference>
<accession>A0A812PE25</accession>
<feature type="transmembrane region" description="Helical" evidence="1">
    <location>
        <begin position="207"/>
        <end position="233"/>
    </location>
</feature>
<proteinExistence type="predicted"/>
<evidence type="ECO:0000313" key="2">
    <source>
        <dbReference type="EMBL" id="CAE7350683.1"/>
    </source>
</evidence>
<comment type="caution">
    <text evidence="2">The sequence shown here is derived from an EMBL/GenBank/DDBJ whole genome shotgun (WGS) entry which is preliminary data.</text>
</comment>
<dbReference type="AlphaFoldDB" id="A0A812PE25"/>
<sequence>MYRRRVLGATLSEAGSQAHRPQLHGYAAEPAEKAVLCDSSGPAANVKSCTGGGSPSSTRSRCSTVSAKSWRSFGCGASCADQKPGAAKTQRKQVRRMLHRLHRCMARSGVVAFSFSASALQRRVGSFAQLDEVSKFKSRRGADRPSGAGNSLSSTCRLVSSSVRSYLVHLAALLSILLQTVQEVIGESPLRRSLVAAASEDLEEAPLGLFWAINVLILCSLACGVLVVSSFLAQVFCDGTTTEEINMSTLSETAEPLETASGLSRTLRLLARIMVVALVSFTSGMGLRIIHPLQSAMPREGHTAEGAMCFDAASDCSDCSGCSVVPCQL</sequence>
<reference evidence="2" key="1">
    <citation type="submission" date="2021-02" db="EMBL/GenBank/DDBJ databases">
        <authorList>
            <person name="Dougan E. K."/>
            <person name="Rhodes N."/>
            <person name="Thang M."/>
            <person name="Chan C."/>
        </authorList>
    </citation>
    <scope>NUCLEOTIDE SEQUENCE</scope>
</reference>